<reference evidence="2 3" key="1">
    <citation type="submission" date="2024-05" db="EMBL/GenBank/DDBJ databases">
        <authorList>
            <person name="Wallberg A."/>
        </authorList>
    </citation>
    <scope>NUCLEOTIDE SEQUENCE [LARGE SCALE GENOMIC DNA]</scope>
</reference>
<dbReference type="AlphaFoldDB" id="A0AAV2SMY4"/>
<feature type="non-terminal residue" evidence="2">
    <location>
        <position position="118"/>
    </location>
</feature>
<gene>
    <name evidence="2" type="ORF">MNOR_LOCUS38618</name>
</gene>
<feature type="non-terminal residue" evidence="2">
    <location>
        <position position="1"/>
    </location>
</feature>
<sequence>GSSNYYPPIIALCLSRIKKFEVSQSKEGQRAWKKKVEVLHSVRKGKKSLESVCISCNRPDVKVISKHPVFEGGACRICQEEESENNEFPDYDEIKHIFCVICRCPCTEFTCDVQTCKK</sequence>
<accession>A0AAV2SMY4</accession>
<proteinExistence type="predicted"/>
<dbReference type="EMBL" id="CAXKWB010089966">
    <property type="protein sequence ID" value="CAL4214543.1"/>
    <property type="molecule type" value="Genomic_DNA"/>
</dbReference>
<feature type="domain" description="DNMT3 cysteine rich ADD" evidence="1">
    <location>
        <begin position="35"/>
        <end position="84"/>
    </location>
</feature>
<comment type="caution">
    <text evidence="2">The sequence shown here is derived from an EMBL/GenBank/DDBJ whole genome shotgun (WGS) entry which is preliminary data.</text>
</comment>
<evidence type="ECO:0000313" key="2">
    <source>
        <dbReference type="EMBL" id="CAL4214543.1"/>
    </source>
</evidence>
<protein>
    <recommendedName>
        <fullName evidence="1">DNMT3 cysteine rich ADD domain-containing protein</fullName>
    </recommendedName>
</protein>
<dbReference type="Pfam" id="PF17980">
    <property type="entry name" value="ADD_DNMT3"/>
    <property type="match status" value="1"/>
</dbReference>
<evidence type="ECO:0000313" key="3">
    <source>
        <dbReference type="Proteomes" id="UP001497623"/>
    </source>
</evidence>
<organism evidence="2 3">
    <name type="scientific">Meganyctiphanes norvegica</name>
    <name type="common">Northern krill</name>
    <name type="synonym">Thysanopoda norvegica</name>
    <dbReference type="NCBI Taxonomy" id="48144"/>
    <lineage>
        <taxon>Eukaryota</taxon>
        <taxon>Metazoa</taxon>
        <taxon>Ecdysozoa</taxon>
        <taxon>Arthropoda</taxon>
        <taxon>Crustacea</taxon>
        <taxon>Multicrustacea</taxon>
        <taxon>Malacostraca</taxon>
        <taxon>Eumalacostraca</taxon>
        <taxon>Eucarida</taxon>
        <taxon>Euphausiacea</taxon>
        <taxon>Euphausiidae</taxon>
        <taxon>Meganyctiphanes</taxon>
    </lineage>
</organism>
<dbReference type="InterPro" id="IPR040552">
    <property type="entry name" value="DNMT3_ADD_GATA1-like"/>
</dbReference>
<dbReference type="Proteomes" id="UP001497623">
    <property type="component" value="Unassembled WGS sequence"/>
</dbReference>
<keyword evidence="3" id="KW-1185">Reference proteome</keyword>
<evidence type="ECO:0000259" key="1">
    <source>
        <dbReference type="Pfam" id="PF17980"/>
    </source>
</evidence>
<name>A0AAV2SMY4_MEGNR</name>